<protein>
    <recommendedName>
        <fullName evidence="2">Arrestin C-terminal-like domain-containing protein</fullName>
    </recommendedName>
</protein>
<evidence type="ECO:0000313" key="3">
    <source>
        <dbReference type="EMBL" id="PVD37129.1"/>
    </source>
</evidence>
<name>A0A2T7PUP2_POMCA</name>
<feature type="domain" description="Arrestin C-terminal-like" evidence="2">
    <location>
        <begin position="178"/>
        <end position="315"/>
    </location>
</feature>
<evidence type="ECO:0000256" key="1">
    <source>
        <dbReference type="ARBA" id="ARBA00005298"/>
    </source>
</evidence>
<dbReference type="PANTHER" id="PTHR11188:SF17">
    <property type="entry name" value="FI21816P1"/>
    <property type="match status" value="1"/>
</dbReference>
<dbReference type="Pfam" id="PF02752">
    <property type="entry name" value="Arrestin_C"/>
    <property type="match status" value="1"/>
</dbReference>
<evidence type="ECO:0000259" key="2">
    <source>
        <dbReference type="SMART" id="SM01017"/>
    </source>
</evidence>
<gene>
    <name evidence="3" type="ORF">C0Q70_04124</name>
</gene>
<dbReference type="GO" id="GO:0005737">
    <property type="term" value="C:cytoplasm"/>
    <property type="evidence" value="ECO:0007669"/>
    <property type="project" value="TreeGrafter"/>
</dbReference>
<dbReference type="GO" id="GO:0015031">
    <property type="term" value="P:protein transport"/>
    <property type="evidence" value="ECO:0007669"/>
    <property type="project" value="TreeGrafter"/>
</dbReference>
<dbReference type="EMBL" id="PZQS01000002">
    <property type="protein sequence ID" value="PVD37129.1"/>
    <property type="molecule type" value="Genomic_DNA"/>
</dbReference>
<organism evidence="3 4">
    <name type="scientific">Pomacea canaliculata</name>
    <name type="common">Golden apple snail</name>
    <dbReference type="NCBI Taxonomy" id="400727"/>
    <lineage>
        <taxon>Eukaryota</taxon>
        <taxon>Metazoa</taxon>
        <taxon>Spiralia</taxon>
        <taxon>Lophotrochozoa</taxon>
        <taxon>Mollusca</taxon>
        <taxon>Gastropoda</taxon>
        <taxon>Caenogastropoda</taxon>
        <taxon>Architaenioglossa</taxon>
        <taxon>Ampullarioidea</taxon>
        <taxon>Ampullariidae</taxon>
        <taxon>Pomacea</taxon>
    </lineage>
</organism>
<dbReference type="InterPro" id="IPR050357">
    <property type="entry name" value="Arrestin_domain-protein"/>
</dbReference>
<dbReference type="OrthoDB" id="2333384at2759"/>
<evidence type="ECO:0000313" key="4">
    <source>
        <dbReference type="Proteomes" id="UP000245119"/>
    </source>
</evidence>
<reference evidence="3 4" key="1">
    <citation type="submission" date="2018-04" db="EMBL/GenBank/DDBJ databases">
        <title>The genome of golden apple snail Pomacea canaliculata provides insight into stress tolerance and invasive adaptation.</title>
        <authorList>
            <person name="Liu C."/>
            <person name="Liu B."/>
            <person name="Ren Y."/>
            <person name="Zhang Y."/>
            <person name="Wang H."/>
            <person name="Li S."/>
            <person name="Jiang F."/>
            <person name="Yin L."/>
            <person name="Zhang G."/>
            <person name="Qian W."/>
            <person name="Fan W."/>
        </authorList>
    </citation>
    <scope>NUCLEOTIDE SEQUENCE [LARGE SCALE GENOMIC DNA]</scope>
    <source>
        <strain evidence="3">SZHN2017</strain>
        <tissue evidence="3">Muscle</tissue>
    </source>
</reference>
<dbReference type="InterPro" id="IPR011022">
    <property type="entry name" value="Arrestin_C-like"/>
</dbReference>
<dbReference type="SUPFAM" id="SSF81296">
    <property type="entry name" value="E set domains"/>
    <property type="match status" value="2"/>
</dbReference>
<accession>A0A2T7PUP2</accession>
<sequence>MFRRKVQYTFVLPKEKANAAYYPGEIVRGQLLIESSVPVLLTGLQMRLTGKGKVTLMRQEGNIQRTMNRKETYLETCKLVQNLERLPLVNADQPNTCAFEFSFFLPPGLPPSFVSPLGSSGYVSYDMELIRVEAGKEKTLNKTKIIVAPLLTFERMPSALDPVVREGQGAHHWFCCVTERNITVRVWVDRAGVFAGGILPFHALIINNSQASIQSSYLTMKRRWVYHTSYETLETQGKEGLFVKVVRRAVVPPGGSLTWGDHGPAIVLPACLIPSGPPGCSVMDLSYELSFTVVPAGMVRKMKLVLPILVGAALPEALREEVEGNTEAYFDAIARQRLLQQMEGLEMQLTGKAKVMLVHRGQKSETRYYRIETYLETRKPVEDFERLTADNTASQNTSVFEFGFFLPRGLPPSFVSPLKSNGYLRYILQLKKIDRGREKKLRKTKVIVAPYLTFEKIPSAGDLIARDRQGASPICCCGAERDITVRVWLDKAGVFAGTSIPFHALIINNSTHSIRSSYLTLSRHWVFRTSQKIERAFENVGSFRKVKRGTIPPGGTMTWGITTLQ</sequence>
<comment type="caution">
    <text evidence="3">The sequence shown here is derived from an EMBL/GenBank/DDBJ whole genome shotgun (WGS) entry which is preliminary data.</text>
</comment>
<dbReference type="STRING" id="400727.A0A2T7PUP2"/>
<dbReference type="Gene3D" id="2.60.40.640">
    <property type="match status" value="4"/>
</dbReference>
<keyword evidence="4" id="KW-1185">Reference proteome</keyword>
<dbReference type="Proteomes" id="UP000245119">
    <property type="component" value="Linkage Group LG2"/>
</dbReference>
<dbReference type="AlphaFoldDB" id="A0A2T7PUP2"/>
<proteinExistence type="inferred from homology"/>
<dbReference type="SMART" id="SM01017">
    <property type="entry name" value="Arrestin_C"/>
    <property type="match status" value="1"/>
</dbReference>
<dbReference type="PANTHER" id="PTHR11188">
    <property type="entry name" value="ARRESTIN DOMAIN CONTAINING PROTEIN"/>
    <property type="match status" value="1"/>
</dbReference>
<comment type="similarity">
    <text evidence="1">Belongs to the arrestin family.</text>
</comment>
<dbReference type="InterPro" id="IPR014756">
    <property type="entry name" value="Ig_E-set"/>
</dbReference>
<dbReference type="Pfam" id="PF00339">
    <property type="entry name" value="Arrestin_N"/>
    <property type="match status" value="1"/>
</dbReference>
<dbReference type="InterPro" id="IPR014752">
    <property type="entry name" value="Arrestin-like_C"/>
</dbReference>
<dbReference type="InterPro" id="IPR011021">
    <property type="entry name" value="Arrestin-like_N"/>
</dbReference>